<dbReference type="RefSeq" id="XP_007720372.1">
    <property type="nucleotide sequence ID" value="XM_007722182.1"/>
</dbReference>
<keyword evidence="8" id="KW-1185">Reference proteome</keyword>
<feature type="transmembrane region" description="Helical" evidence="6">
    <location>
        <begin position="78"/>
        <end position="102"/>
    </location>
</feature>
<sequence>MADSTSPSRSTPTPTSISPSATSRQMNTLIRKHPLQRLPSPSRTTSAAIHIIGLSSFLYSFSYLSTHPNHINQAYGWHFQYLTIIGLALATATFTLGLLADLTLSARLFAAKNVLSMCSAPMEVLITLLYWGLRAIDPQLVVPKELELPFGVDASFHLAPGVFLLSDLLLLSPPWTIGVLPAVALSGAIACVYWYWIEMCYQVNGFYPYPLFEVLLPAQRVVLFAGSAVLMAASTAVLKSLQGRINRGLEGRKEREGKDGRGVERPGNVS</sequence>
<feature type="compositionally biased region" description="Basic and acidic residues" evidence="5">
    <location>
        <begin position="249"/>
        <end position="264"/>
    </location>
</feature>
<dbReference type="InterPro" id="IPR006838">
    <property type="entry name" value="ADTRP_AIG1"/>
</dbReference>
<name>W9YUE3_9EURO</name>
<feature type="region of interest" description="Disordered" evidence="5">
    <location>
        <begin position="249"/>
        <end position="270"/>
    </location>
</feature>
<feature type="transmembrane region" description="Helical" evidence="6">
    <location>
        <begin position="114"/>
        <end position="134"/>
    </location>
</feature>
<dbReference type="HOGENOM" id="CLU_081915_0_0_1"/>
<evidence type="ECO:0000313" key="8">
    <source>
        <dbReference type="Proteomes" id="UP000019484"/>
    </source>
</evidence>
<keyword evidence="2 6" id="KW-0812">Transmembrane</keyword>
<dbReference type="GO" id="GO:0016020">
    <property type="term" value="C:membrane"/>
    <property type="evidence" value="ECO:0007669"/>
    <property type="project" value="InterPro"/>
</dbReference>
<evidence type="ECO:0000313" key="7">
    <source>
        <dbReference type="EMBL" id="EXJ96143.1"/>
    </source>
</evidence>
<evidence type="ECO:0000256" key="6">
    <source>
        <dbReference type="SAM" id="Phobius"/>
    </source>
</evidence>
<evidence type="ECO:0000256" key="4">
    <source>
        <dbReference type="ARBA" id="ARBA00023136"/>
    </source>
</evidence>
<dbReference type="GO" id="GO:0012505">
    <property type="term" value="C:endomembrane system"/>
    <property type="evidence" value="ECO:0007669"/>
    <property type="project" value="UniProtKB-SubCell"/>
</dbReference>
<evidence type="ECO:0000256" key="5">
    <source>
        <dbReference type="SAM" id="MobiDB-lite"/>
    </source>
</evidence>
<dbReference type="Proteomes" id="UP000019484">
    <property type="component" value="Unassembled WGS sequence"/>
</dbReference>
<dbReference type="STRING" id="1182541.W9YUE3"/>
<comment type="caution">
    <text evidence="7">The sequence shown here is derived from an EMBL/GenBank/DDBJ whole genome shotgun (WGS) entry which is preliminary data.</text>
</comment>
<evidence type="ECO:0000256" key="1">
    <source>
        <dbReference type="ARBA" id="ARBA00004127"/>
    </source>
</evidence>
<accession>W9YUE3</accession>
<dbReference type="PANTHER" id="PTHR10989:SF16">
    <property type="entry name" value="AT02829P-RELATED"/>
    <property type="match status" value="1"/>
</dbReference>
<dbReference type="Pfam" id="PF04750">
    <property type="entry name" value="Far-17a_AIG1"/>
    <property type="match status" value="1"/>
</dbReference>
<keyword evidence="4 6" id="KW-0472">Membrane</keyword>
<dbReference type="EMBL" id="AMWN01000001">
    <property type="protein sequence ID" value="EXJ96143.1"/>
    <property type="molecule type" value="Genomic_DNA"/>
</dbReference>
<comment type="subcellular location">
    <subcellularLocation>
        <location evidence="1">Endomembrane system</location>
        <topology evidence="1">Multi-pass membrane protein</topology>
    </subcellularLocation>
</comment>
<organism evidence="7 8">
    <name type="scientific">Capronia coronata CBS 617.96</name>
    <dbReference type="NCBI Taxonomy" id="1182541"/>
    <lineage>
        <taxon>Eukaryota</taxon>
        <taxon>Fungi</taxon>
        <taxon>Dikarya</taxon>
        <taxon>Ascomycota</taxon>
        <taxon>Pezizomycotina</taxon>
        <taxon>Eurotiomycetes</taxon>
        <taxon>Chaetothyriomycetidae</taxon>
        <taxon>Chaetothyriales</taxon>
        <taxon>Herpotrichiellaceae</taxon>
        <taxon>Capronia</taxon>
    </lineage>
</organism>
<dbReference type="OrthoDB" id="1898221at2759"/>
<reference evidence="7 8" key="1">
    <citation type="submission" date="2013-03" db="EMBL/GenBank/DDBJ databases">
        <title>The Genome Sequence of Capronia coronata CBS 617.96.</title>
        <authorList>
            <consortium name="The Broad Institute Genomics Platform"/>
            <person name="Cuomo C."/>
            <person name="de Hoog S."/>
            <person name="Gorbushina A."/>
            <person name="Walker B."/>
            <person name="Young S.K."/>
            <person name="Zeng Q."/>
            <person name="Gargeya S."/>
            <person name="Fitzgerald M."/>
            <person name="Haas B."/>
            <person name="Abouelleil A."/>
            <person name="Allen A.W."/>
            <person name="Alvarado L."/>
            <person name="Arachchi H.M."/>
            <person name="Berlin A.M."/>
            <person name="Chapman S.B."/>
            <person name="Gainer-Dewar J."/>
            <person name="Goldberg J."/>
            <person name="Griggs A."/>
            <person name="Gujja S."/>
            <person name="Hansen M."/>
            <person name="Howarth C."/>
            <person name="Imamovic A."/>
            <person name="Ireland A."/>
            <person name="Larimer J."/>
            <person name="McCowan C."/>
            <person name="Murphy C."/>
            <person name="Pearson M."/>
            <person name="Poon T.W."/>
            <person name="Priest M."/>
            <person name="Roberts A."/>
            <person name="Saif S."/>
            <person name="Shea T."/>
            <person name="Sisk P."/>
            <person name="Sykes S."/>
            <person name="Wortman J."/>
            <person name="Nusbaum C."/>
            <person name="Birren B."/>
        </authorList>
    </citation>
    <scope>NUCLEOTIDE SEQUENCE [LARGE SCALE GENOMIC DNA]</scope>
    <source>
        <strain evidence="7 8">CBS 617.96</strain>
    </source>
</reference>
<feature type="region of interest" description="Disordered" evidence="5">
    <location>
        <begin position="1"/>
        <end position="23"/>
    </location>
</feature>
<dbReference type="GeneID" id="19156171"/>
<gene>
    <name evidence="7" type="ORF">A1O1_01269</name>
</gene>
<dbReference type="eggNOG" id="KOG3989">
    <property type="taxonomic scope" value="Eukaryota"/>
</dbReference>
<proteinExistence type="predicted"/>
<dbReference type="PANTHER" id="PTHR10989">
    <property type="entry name" value="ANDROGEN-INDUCED PROTEIN 1-RELATED"/>
    <property type="match status" value="1"/>
</dbReference>
<feature type="transmembrane region" description="Helical" evidence="6">
    <location>
        <begin position="178"/>
        <end position="197"/>
    </location>
</feature>
<keyword evidence="3 6" id="KW-1133">Transmembrane helix</keyword>
<dbReference type="AlphaFoldDB" id="W9YUE3"/>
<evidence type="ECO:0000256" key="3">
    <source>
        <dbReference type="ARBA" id="ARBA00022989"/>
    </source>
</evidence>
<protein>
    <submittedName>
        <fullName evidence="7">Uncharacterized protein</fullName>
    </submittedName>
</protein>
<evidence type="ECO:0000256" key="2">
    <source>
        <dbReference type="ARBA" id="ARBA00022692"/>
    </source>
</evidence>
<feature type="transmembrane region" description="Helical" evidence="6">
    <location>
        <begin position="47"/>
        <end position="66"/>
    </location>
</feature>